<reference evidence="3" key="2">
    <citation type="journal article" date="2024" name="Plant">
        <title>Genomic evolution and insights into agronomic trait innovations of Sesamum species.</title>
        <authorList>
            <person name="Miao H."/>
            <person name="Wang L."/>
            <person name="Qu L."/>
            <person name="Liu H."/>
            <person name="Sun Y."/>
            <person name="Le M."/>
            <person name="Wang Q."/>
            <person name="Wei S."/>
            <person name="Zheng Y."/>
            <person name="Lin W."/>
            <person name="Duan Y."/>
            <person name="Cao H."/>
            <person name="Xiong S."/>
            <person name="Wang X."/>
            <person name="Wei L."/>
            <person name="Li C."/>
            <person name="Ma Q."/>
            <person name="Ju M."/>
            <person name="Zhao R."/>
            <person name="Li G."/>
            <person name="Mu C."/>
            <person name="Tian Q."/>
            <person name="Mei H."/>
            <person name="Zhang T."/>
            <person name="Gao T."/>
            <person name="Zhang H."/>
        </authorList>
    </citation>
    <scope>NUCLEOTIDE SEQUENCE</scope>
    <source>
        <strain evidence="3">G02</strain>
    </source>
</reference>
<feature type="region of interest" description="Disordered" evidence="1">
    <location>
        <begin position="377"/>
        <end position="437"/>
    </location>
</feature>
<feature type="compositionally biased region" description="Pro residues" evidence="1">
    <location>
        <begin position="119"/>
        <end position="129"/>
    </location>
</feature>
<feature type="region of interest" description="Disordered" evidence="1">
    <location>
        <begin position="174"/>
        <end position="215"/>
    </location>
</feature>
<proteinExistence type="predicted"/>
<evidence type="ECO:0000313" key="3">
    <source>
        <dbReference type="EMBL" id="KAL0373709.1"/>
    </source>
</evidence>
<feature type="compositionally biased region" description="Basic and acidic residues" evidence="1">
    <location>
        <begin position="378"/>
        <end position="410"/>
    </location>
</feature>
<sequence>MKLSHQWTSGLDLPGLKVLLIGIGVLRSEGIQGPEGVCDQRDSATEEILVPRYPPRKSGFWFCSTSIHKAQVSSSRSVRTGLVTTDKQKGTAPPISTQALQVIIGAPPLSGVTGSTPAALPPAPLPPRVTDPVADPSCRSTSSDTSTEELSPALLRAIQHVVAIAIREHVPVAAPPRVAPPPEADTPNKEDEGEIPVPVPPSGRRRNVPLPEPQEVPPQWLARLEHLQKGLQDVKYQIQGAPKDERQGIPFTETIMTDELPLNCPTPAIAEYDGAIGIFQKFYSLFLHQFASSRKVRKTELSLFAVHQKEDEPLKEYLQRFNTAALEVPAATQEVKASAFSQGLLDGDFFKSLDKKPISKFDALLARAVKYINMEETQAAKKDSRGEKRKEVREGAPSKKPRGDLKERKPPFQRVNGVYTPLTVPSHRPSWLSRRKV</sequence>
<reference evidence="3" key="1">
    <citation type="submission" date="2020-06" db="EMBL/GenBank/DDBJ databases">
        <authorList>
            <person name="Li T."/>
            <person name="Hu X."/>
            <person name="Zhang T."/>
            <person name="Song X."/>
            <person name="Zhang H."/>
            <person name="Dai N."/>
            <person name="Sheng W."/>
            <person name="Hou X."/>
            <person name="Wei L."/>
        </authorList>
    </citation>
    <scope>NUCLEOTIDE SEQUENCE</scope>
    <source>
        <strain evidence="3">G02</strain>
        <tissue evidence="3">Leaf</tissue>
    </source>
</reference>
<dbReference type="InterPro" id="IPR005162">
    <property type="entry name" value="Retrotrans_gag_dom"/>
</dbReference>
<comment type="caution">
    <text evidence="3">The sequence shown here is derived from an EMBL/GenBank/DDBJ whole genome shotgun (WGS) entry which is preliminary data.</text>
</comment>
<dbReference type="EMBL" id="JACGWJ010000014">
    <property type="protein sequence ID" value="KAL0373709.1"/>
    <property type="molecule type" value="Genomic_DNA"/>
</dbReference>
<name>A0AAW2R1G5_SESRA</name>
<feature type="domain" description="Retrotransposon gag" evidence="2">
    <location>
        <begin position="276"/>
        <end position="345"/>
    </location>
</feature>
<evidence type="ECO:0000259" key="2">
    <source>
        <dbReference type="Pfam" id="PF03732"/>
    </source>
</evidence>
<organism evidence="3">
    <name type="scientific">Sesamum radiatum</name>
    <name type="common">Black benniseed</name>
    <dbReference type="NCBI Taxonomy" id="300843"/>
    <lineage>
        <taxon>Eukaryota</taxon>
        <taxon>Viridiplantae</taxon>
        <taxon>Streptophyta</taxon>
        <taxon>Embryophyta</taxon>
        <taxon>Tracheophyta</taxon>
        <taxon>Spermatophyta</taxon>
        <taxon>Magnoliopsida</taxon>
        <taxon>eudicotyledons</taxon>
        <taxon>Gunneridae</taxon>
        <taxon>Pentapetalae</taxon>
        <taxon>asterids</taxon>
        <taxon>lamiids</taxon>
        <taxon>Lamiales</taxon>
        <taxon>Pedaliaceae</taxon>
        <taxon>Sesamum</taxon>
    </lineage>
</organism>
<feature type="compositionally biased region" description="Pro residues" evidence="1">
    <location>
        <begin position="174"/>
        <end position="184"/>
    </location>
</feature>
<feature type="region of interest" description="Disordered" evidence="1">
    <location>
        <begin position="113"/>
        <end position="149"/>
    </location>
</feature>
<dbReference type="AlphaFoldDB" id="A0AAW2R1G5"/>
<protein>
    <recommendedName>
        <fullName evidence="2">Retrotransposon gag domain-containing protein</fullName>
    </recommendedName>
</protein>
<gene>
    <name evidence="3" type="ORF">Sradi_3286600</name>
</gene>
<accession>A0AAW2R1G5</accession>
<evidence type="ECO:0000256" key="1">
    <source>
        <dbReference type="SAM" id="MobiDB-lite"/>
    </source>
</evidence>
<dbReference type="Pfam" id="PF03732">
    <property type="entry name" value="Retrotrans_gag"/>
    <property type="match status" value="1"/>
</dbReference>